<keyword evidence="4" id="KW-1185">Reference proteome</keyword>
<dbReference type="Pfam" id="PF00722">
    <property type="entry name" value="Glyco_hydro_16"/>
    <property type="match status" value="1"/>
</dbReference>
<proteinExistence type="inferred from homology"/>
<sequence length="302" mass="33072">MLGSVRRLRRLFIGGALVTVTGLLPLQTFAGHTSASAEDATYDACGVVTTKSDGSPWACSFVDDFNGTTLDTTKWIVQETQKTGFRTDQTCYTASDKNVRVGDGLLTLTARDEGAKFNCQNAFGDFWTRYTGGMIGTKGKFGQAFGRFEVRAKLPSTRVSGIHGGFWMLPVVRRYGAWPLSGEIDVAEWWSVDPSLVMPSLHYMIRDSKADSGWNCRITDLEAFHTYTLDWQATGLTFSIDGSVCFTRLPSSDGTLVAPAPFDQPFGMILNMAVGKLSGVNKVTAATPFPADYLVDYVKAWR</sequence>
<reference evidence="3 4" key="2">
    <citation type="submission" date="2019-09" db="EMBL/GenBank/DDBJ databases">
        <authorList>
            <person name="Jin C."/>
        </authorList>
    </citation>
    <scope>NUCLEOTIDE SEQUENCE [LARGE SCALE GENOMIC DNA]</scope>
    <source>
        <strain evidence="3 4">BN130099</strain>
    </source>
</reference>
<evidence type="ECO:0000313" key="4">
    <source>
        <dbReference type="Proteomes" id="UP000325003"/>
    </source>
</evidence>
<comment type="similarity">
    <text evidence="1">Belongs to the glycosyl hydrolase 16 family.</text>
</comment>
<dbReference type="PANTHER" id="PTHR10963">
    <property type="entry name" value="GLYCOSYL HYDROLASE-RELATED"/>
    <property type="match status" value="1"/>
</dbReference>
<dbReference type="InterPro" id="IPR050546">
    <property type="entry name" value="Glycosyl_Hydrlase_16"/>
</dbReference>
<dbReference type="PANTHER" id="PTHR10963:SF55">
    <property type="entry name" value="GLYCOSIDE HYDROLASE FAMILY 16 PROTEIN"/>
    <property type="match status" value="1"/>
</dbReference>
<dbReference type="GO" id="GO:0004553">
    <property type="term" value="F:hydrolase activity, hydrolyzing O-glycosyl compounds"/>
    <property type="evidence" value="ECO:0007669"/>
    <property type="project" value="InterPro"/>
</dbReference>
<organism evidence="3 4">
    <name type="scientific">Nocardioides humilatus</name>
    <dbReference type="NCBI Taxonomy" id="2607660"/>
    <lineage>
        <taxon>Bacteria</taxon>
        <taxon>Bacillati</taxon>
        <taxon>Actinomycetota</taxon>
        <taxon>Actinomycetes</taxon>
        <taxon>Propionibacteriales</taxon>
        <taxon>Nocardioidaceae</taxon>
        <taxon>Nocardioides</taxon>
    </lineage>
</organism>
<dbReference type="InterPro" id="IPR000757">
    <property type="entry name" value="Beta-glucanase-like"/>
</dbReference>
<evidence type="ECO:0000259" key="2">
    <source>
        <dbReference type="PROSITE" id="PS51762"/>
    </source>
</evidence>
<dbReference type="InterPro" id="IPR013320">
    <property type="entry name" value="ConA-like_dom_sf"/>
</dbReference>
<feature type="domain" description="GH16" evidence="2">
    <location>
        <begin position="35"/>
        <end position="302"/>
    </location>
</feature>
<comment type="caution">
    <text evidence="3">The sequence shown here is derived from an EMBL/GenBank/DDBJ whole genome shotgun (WGS) entry which is preliminary data.</text>
</comment>
<evidence type="ECO:0000313" key="3">
    <source>
        <dbReference type="EMBL" id="KAA1420801.1"/>
    </source>
</evidence>
<dbReference type="Proteomes" id="UP000325003">
    <property type="component" value="Unassembled WGS sequence"/>
</dbReference>
<dbReference type="EMBL" id="VUJV01000001">
    <property type="protein sequence ID" value="KAA1420801.1"/>
    <property type="molecule type" value="Genomic_DNA"/>
</dbReference>
<dbReference type="AlphaFoldDB" id="A0A5B1LJC2"/>
<gene>
    <name evidence="3" type="ORF">F0U44_00135</name>
</gene>
<dbReference type="SUPFAM" id="SSF49899">
    <property type="entry name" value="Concanavalin A-like lectins/glucanases"/>
    <property type="match status" value="1"/>
</dbReference>
<keyword evidence="3" id="KW-0378">Hydrolase</keyword>
<dbReference type="PROSITE" id="PS51762">
    <property type="entry name" value="GH16_2"/>
    <property type="match status" value="1"/>
</dbReference>
<evidence type="ECO:0000256" key="1">
    <source>
        <dbReference type="ARBA" id="ARBA00006865"/>
    </source>
</evidence>
<dbReference type="Gene3D" id="2.60.120.200">
    <property type="match status" value="1"/>
</dbReference>
<accession>A0A5B1LJC2</accession>
<dbReference type="CDD" id="cd08023">
    <property type="entry name" value="GH16_laminarinase_like"/>
    <property type="match status" value="1"/>
</dbReference>
<name>A0A5B1LJC2_9ACTN</name>
<dbReference type="GO" id="GO:0005975">
    <property type="term" value="P:carbohydrate metabolic process"/>
    <property type="evidence" value="ECO:0007669"/>
    <property type="project" value="InterPro"/>
</dbReference>
<reference evidence="3 4" key="1">
    <citation type="submission" date="2019-09" db="EMBL/GenBank/DDBJ databases">
        <title>Nocardioides panacisoli sp. nov., isolated from the soil of a ginseng field.</title>
        <authorList>
            <person name="Cho C."/>
        </authorList>
    </citation>
    <scope>NUCLEOTIDE SEQUENCE [LARGE SCALE GENOMIC DNA]</scope>
    <source>
        <strain evidence="3 4">BN130099</strain>
    </source>
</reference>
<protein>
    <submittedName>
        <fullName evidence="3">Glycoside hydrolase family 16 protein</fullName>
    </submittedName>
</protein>